<gene>
    <name evidence="7" type="primary">fetB</name>
    <name evidence="7" type="ORF">ACCI49_11420</name>
</gene>
<reference evidence="7 8" key="1">
    <citation type="submission" date="2024-08" db="EMBL/GenBank/DDBJ databases">
        <authorList>
            <person name="Ishaq N."/>
        </authorList>
    </citation>
    <scope>NUCLEOTIDE SEQUENCE [LARGE SCALE GENOMIC DNA]</scope>
    <source>
        <strain evidence="7 8">DSM 18651</strain>
    </source>
</reference>
<sequence>MSVIDLSWWQLSLAAGLVLALAVCTHIARLQLSKSLIIAAMRTTIQLTLVGLVLETLFAVGTLLWVSLLALAMLLFAGQQVVSRQKYRLRGGWSFAIGTLSMLVSAFSITILSLVVLIGPQPWYQPQYSIPLLGMLLGNTMTGVALGLDRLTESMRRSRDIIENRLMLGETWRQASIEFRRDAMRAGLMPTINSMAAAGIVFLPGMMTGQILAGTSPTVAVKYQILIMFTITAGTGFGTFLAVAQCSKQLFDQRERLCVDRLLESKSP</sequence>
<keyword evidence="8" id="KW-1185">Reference proteome</keyword>
<dbReference type="PANTHER" id="PTHR30028:SF0">
    <property type="entry name" value="PROTEIN ALUMINUM SENSITIVE 3"/>
    <property type="match status" value="1"/>
</dbReference>
<evidence type="ECO:0000256" key="3">
    <source>
        <dbReference type="ARBA" id="ARBA00022692"/>
    </source>
</evidence>
<comment type="similarity">
    <text evidence="2">Belongs to the UPF0014 family.</text>
</comment>
<evidence type="ECO:0000313" key="7">
    <source>
        <dbReference type="EMBL" id="MFA0811528.1"/>
    </source>
</evidence>
<feature type="transmembrane region" description="Helical" evidence="6">
    <location>
        <begin position="60"/>
        <end position="82"/>
    </location>
</feature>
<feature type="transmembrane region" description="Helical" evidence="6">
    <location>
        <begin position="183"/>
        <end position="203"/>
    </location>
</feature>
<dbReference type="Proteomes" id="UP001569428">
    <property type="component" value="Unassembled WGS sequence"/>
</dbReference>
<dbReference type="EMBL" id="JBGMEK010000022">
    <property type="protein sequence ID" value="MFA0811528.1"/>
    <property type="molecule type" value="Genomic_DNA"/>
</dbReference>
<feature type="transmembrane region" description="Helical" evidence="6">
    <location>
        <begin position="6"/>
        <end position="24"/>
    </location>
</feature>
<protein>
    <submittedName>
        <fullName evidence="7">Iron export ABC transporter permease subunit FetB</fullName>
    </submittedName>
</protein>
<evidence type="ECO:0000256" key="5">
    <source>
        <dbReference type="ARBA" id="ARBA00023136"/>
    </source>
</evidence>
<evidence type="ECO:0000313" key="8">
    <source>
        <dbReference type="Proteomes" id="UP001569428"/>
    </source>
</evidence>
<comment type="caution">
    <text evidence="7">The sequence shown here is derived from an EMBL/GenBank/DDBJ whole genome shotgun (WGS) entry which is preliminary data.</text>
</comment>
<dbReference type="RefSeq" id="WP_371839090.1">
    <property type="nucleotide sequence ID" value="NZ_JBGMEK010000022.1"/>
</dbReference>
<feature type="transmembrane region" description="Helical" evidence="6">
    <location>
        <begin position="223"/>
        <end position="244"/>
    </location>
</feature>
<dbReference type="Pfam" id="PF03649">
    <property type="entry name" value="UPF0014"/>
    <property type="match status" value="1"/>
</dbReference>
<dbReference type="InterPro" id="IPR005226">
    <property type="entry name" value="UPF0014_fam"/>
</dbReference>
<proteinExistence type="inferred from homology"/>
<keyword evidence="5 6" id="KW-0472">Membrane</keyword>
<comment type="subcellular location">
    <subcellularLocation>
        <location evidence="1">Membrane</location>
        <topology evidence="1">Multi-pass membrane protein</topology>
    </subcellularLocation>
</comment>
<dbReference type="PANTHER" id="PTHR30028">
    <property type="entry name" value="UPF0014 INNER MEMBRANE PROTEIN YBBM-RELATED"/>
    <property type="match status" value="1"/>
</dbReference>
<feature type="transmembrane region" description="Helical" evidence="6">
    <location>
        <begin position="94"/>
        <end position="118"/>
    </location>
</feature>
<evidence type="ECO:0000256" key="6">
    <source>
        <dbReference type="SAM" id="Phobius"/>
    </source>
</evidence>
<evidence type="ECO:0000256" key="4">
    <source>
        <dbReference type="ARBA" id="ARBA00022989"/>
    </source>
</evidence>
<organism evidence="7 8">
    <name type="scientific">Microbulbifer epialgicus</name>
    <dbReference type="NCBI Taxonomy" id="393907"/>
    <lineage>
        <taxon>Bacteria</taxon>
        <taxon>Pseudomonadati</taxon>
        <taxon>Pseudomonadota</taxon>
        <taxon>Gammaproteobacteria</taxon>
        <taxon>Cellvibrionales</taxon>
        <taxon>Microbulbiferaceae</taxon>
        <taxon>Microbulbifer</taxon>
    </lineage>
</organism>
<name>A0ABV4P0S1_9GAMM</name>
<keyword evidence="4 6" id="KW-1133">Transmembrane helix</keyword>
<keyword evidence="3 6" id="KW-0812">Transmembrane</keyword>
<evidence type="ECO:0000256" key="2">
    <source>
        <dbReference type="ARBA" id="ARBA00005268"/>
    </source>
</evidence>
<accession>A0ABV4P0S1</accession>
<evidence type="ECO:0000256" key="1">
    <source>
        <dbReference type="ARBA" id="ARBA00004141"/>
    </source>
</evidence>
<feature type="transmembrane region" description="Helical" evidence="6">
    <location>
        <begin position="130"/>
        <end position="148"/>
    </location>
</feature>